<accession>A0ABT1Y080</accession>
<reference evidence="1 2" key="1">
    <citation type="submission" date="2022-08" db="EMBL/GenBank/DDBJ databases">
        <title>Proteogenomics of the novel Dehalobacterium formicoaceticum strain EZ94 highlights a key role of methyltransferases during anaerobic dichloromethane degradation.</title>
        <authorList>
            <person name="Wasmund K."/>
        </authorList>
    </citation>
    <scope>NUCLEOTIDE SEQUENCE [LARGE SCALE GENOMIC DNA]</scope>
    <source>
        <strain evidence="1 2">EZ94</strain>
    </source>
</reference>
<dbReference type="InterPro" id="IPR051805">
    <property type="entry name" value="Dehydratase_Activator_Redct"/>
</dbReference>
<comment type="caution">
    <text evidence="1">The sequence shown here is derived from an EMBL/GenBank/DDBJ whole genome shotgun (WGS) entry which is preliminary data.</text>
</comment>
<evidence type="ECO:0000313" key="2">
    <source>
        <dbReference type="Proteomes" id="UP001524944"/>
    </source>
</evidence>
<dbReference type="Proteomes" id="UP001524944">
    <property type="component" value="Unassembled WGS sequence"/>
</dbReference>
<gene>
    <name evidence="1" type="ORF">NVS47_01815</name>
</gene>
<organism evidence="1 2">
    <name type="scientific">Dehalobacterium formicoaceticum</name>
    <dbReference type="NCBI Taxonomy" id="51515"/>
    <lineage>
        <taxon>Bacteria</taxon>
        <taxon>Bacillati</taxon>
        <taxon>Bacillota</taxon>
        <taxon>Clostridia</taxon>
        <taxon>Eubacteriales</taxon>
        <taxon>Peptococcaceae</taxon>
        <taxon>Dehalobacterium</taxon>
    </lineage>
</organism>
<evidence type="ECO:0000313" key="1">
    <source>
        <dbReference type="EMBL" id="MCR6544260.1"/>
    </source>
</evidence>
<dbReference type="PANTHER" id="PTHR32329:SF2">
    <property type="entry name" value="BIFUNCTIONAL PROTEIN [INCLUDES 2-HYDROXYACYL-COA DEHYDRATASE (N-TER) AND ITS ACTIVATOR DOMAIN (C_TERM)"/>
    <property type="match status" value="1"/>
</dbReference>
<dbReference type="Gene3D" id="3.40.50.11900">
    <property type="match status" value="1"/>
</dbReference>
<dbReference type="PANTHER" id="PTHR32329">
    <property type="entry name" value="BIFUNCTIONAL PROTEIN [INCLUDES 2-HYDROXYACYL-COA DEHYDRATASE (N-TER) AND ITS ACTIVATOR DOMAIN (C_TERM)-RELATED"/>
    <property type="match status" value="1"/>
</dbReference>
<dbReference type="Pfam" id="PF06050">
    <property type="entry name" value="HGD-D"/>
    <property type="match status" value="1"/>
</dbReference>
<protein>
    <recommendedName>
        <fullName evidence="3">2-hydroxyglutaryl-CoA dehydratase, D-component</fullName>
    </recommendedName>
</protein>
<proteinExistence type="predicted"/>
<evidence type="ECO:0008006" key="3">
    <source>
        <dbReference type="Google" id="ProtNLM"/>
    </source>
</evidence>
<name>A0ABT1Y080_9FIRM</name>
<dbReference type="EMBL" id="JANPWE010000001">
    <property type="protein sequence ID" value="MCR6544260.1"/>
    <property type="molecule type" value="Genomic_DNA"/>
</dbReference>
<sequence length="356" mass="41105">MITVAKYKVSFPQLGNYYVPLEVLFTEGLGVEYIIPPPITKRTLEIGSRYSPDSVCAPFKYTLGNFIETIEAGANTLVQAGGVCRLGYYGELDEQILRDLGYEVRFVNLAKAQISKPYTFYNYFKEINPDLSLNKIAQILPVALQMVQYIDEFEDYIRKNIGFEEEQGSFTSVHQDFLAELRQVRTKQELKKTYHKYGKYLKEIKVQIPQNPLRVGIVGEYYTIMEPFSNHYMEKELAQMGIVVDRWMNVTNSLLHRPQKKDKERIKHYAKYNMGATSMFTIDKALEFAKKGYDGIIHVKSSGCTPEIDAMPVLQNISADYKIPVLYFSFDSQTSDIGIQTRLEAFYDMIMMRKEN</sequence>
<keyword evidence="2" id="KW-1185">Reference proteome</keyword>
<dbReference type="InterPro" id="IPR010327">
    <property type="entry name" value="FldB/FldC_alpha/beta"/>
</dbReference>